<gene>
    <name evidence="4" type="ORF">LX78_01958</name>
</gene>
<dbReference type="InterPro" id="IPR003410">
    <property type="entry name" value="HYR_dom"/>
</dbReference>
<feature type="compositionally biased region" description="Polar residues" evidence="2">
    <location>
        <begin position="595"/>
        <end position="614"/>
    </location>
</feature>
<evidence type="ECO:0000313" key="4">
    <source>
        <dbReference type="EMBL" id="PWK18651.1"/>
    </source>
</evidence>
<reference evidence="4 5" key="1">
    <citation type="submission" date="2018-05" db="EMBL/GenBank/DDBJ databases">
        <title>Genomic Encyclopedia of Archaeal and Bacterial Type Strains, Phase II (KMG-II): from individual species to whole genera.</title>
        <authorList>
            <person name="Goeker M."/>
        </authorList>
    </citation>
    <scope>NUCLEOTIDE SEQUENCE [LARGE SCALE GENOMIC DNA]</scope>
    <source>
        <strain evidence="4 5">DSM 22637</strain>
    </source>
</reference>
<comment type="caution">
    <text evidence="4">The sequence shown here is derived from an EMBL/GenBank/DDBJ whole genome shotgun (WGS) entry which is preliminary data.</text>
</comment>
<dbReference type="InterPro" id="IPR013783">
    <property type="entry name" value="Ig-like_fold"/>
</dbReference>
<dbReference type="OrthoDB" id="996574at2"/>
<protein>
    <submittedName>
        <fullName evidence="4">HYR domain-containing protein</fullName>
    </submittedName>
</protein>
<evidence type="ECO:0000259" key="3">
    <source>
        <dbReference type="PROSITE" id="PS50825"/>
    </source>
</evidence>
<dbReference type="InterPro" id="IPR021720">
    <property type="entry name" value="Malectin_dom"/>
</dbReference>
<evidence type="ECO:0000256" key="1">
    <source>
        <dbReference type="ARBA" id="ARBA00022737"/>
    </source>
</evidence>
<dbReference type="GO" id="GO:0000272">
    <property type="term" value="P:polysaccharide catabolic process"/>
    <property type="evidence" value="ECO:0007669"/>
    <property type="project" value="InterPro"/>
</dbReference>
<dbReference type="Gene3D" id="2.120.10.30">
    <property type="entry name" value="TolB, C-terminal domain"/>
    <property type="match status" value="1"/>
</dbReference>
<accession>A0A316DKM8</accession>
<dbReference type="PANTHER" id="PTHR24273">
    <property type="entry name" value="FI04643P-RELATED"/>
    <property type="match status" value="1"/>
</dbReference>
<dbReference type="SUPFAM" id="SSF49785">
    <property type="entry name" value="Galactose-binding domain-like"/>
    <property type="match status" value="1"/>
</dbReference>
<dbReference type="Gene3D" id="2.60.40.10">
    <property type="entry name" value="Immunoglobulins"/>
    <property type="match status" value="1"/>
</dbReference>
<feature type="region of interest" description="Disordered" evidence="2">
    <location>
        <begin position="590"/>
        <end position="620"/>
    </location>
</feature>
<feature type="domain" description="HYR" evidence="3">
    <location>
        <begin position="1283"/>
        <end position="1370"/>
    </location>
</feature>
<dbReference type="Pfam" id="PF11721">
    <property type="entry name" value="Malectin"/>
    <property type="match status" value="1"/>
</dbReference>
<dbReference type="Proteomes" id="UP000245430">
    <property type="component" value="Unassembled WGS sequence"/>
</dbReference>
<dbReference type="Gene3D" id="2.60.120.430">
    <property type="entry name" value="Galactose-binding lectin"/>
    <property type="match status" value="1"/>
</dbReference>
<dbReference type="SUPFAM" id="SSF63446">
    <property type="entry name" value="Type I dockerin domain"/>
    <property type="match status" value="1"/>
</dbReference>
<dbReference type="PANTHER" id="PTHR24273:SF32">
    <property type="entry name" value="HYALIN"/>
    <property type="match status" value="1"/>
</dbReference>
<dbReference type="Gene3D" id="2.60.40.4130">
    <property type="match status" value="1"/>
</dbReference>
<keyword evidence="5" id="KW-1185">Reference proteome</keyword>
<dbReference type="Pfam" id="PF02494">
    <property type="entry name" value="HYR"/>
    <property type="match status" value="1"/>
</dbReference>
<keyword evidence="1" id="KW-0677">Repeat</keyword>
<proteinExistence type="predicted"/>
<dbReference type="PROSITE" id="PS50825">
    <property type="entry name" value="HYR"/>
    <property type="match status" value="1"/>
</dbReference>
<dbReference type="Pfam" id="PF05345">
    <property type="entry name" value="He_PIG"/>
    <property type="match status" value="1"/>
</dbReference>
<evidence type="ECO:0000313" key="5">
    <source>
        <dbReference type="Proteomes" id="UP000245430"/>
    </source>
</evidence>
<sequence>MYLFFMKKFNYAISLLAVISFFSLSIDLTSQTISFGSSGLIDANVLNPTSLDFGPDGRLYVSQQNGVIWAFTIERDLAPQGSGTYNVINSEQITNIRLGIPNHTDSGLFNPSQQRLITGIMTAGTSLNPVLYVTSSDYLIGGGGSGSDTNLDTNSSMISKLTWNGSSWEKIDLIRGLPRCEENHAINGMDMFERDGSTFLLVAQGGQTNKGAPSNNFAGTPEYFLSAAILIVNLTQLESMPVYTDLRSGTEFIYDLPTLNDPSRIDINNTHPEFPYEVGHPLYNSTIDLGDPFGGNNSLNQAFPEVGGPIQIFSPGYRNAYDVVISEGGKIYSSDNGPNGQWGGFPKIYDKATDVFLGDEKTITYDPVNHYITNEFNENGSNLHGDPLHYIGLTTDANGTYYGGHPNPILAFPSRAKVNVYEDTGSTWSLIESHDLVDLLPGVSGYFNTSFTIGDFPEQSRLGEYLLDEPIASTKNNILDVVSSSTNGITEYTASNFGGIMQGNILTASFNGDINRYKLNPTGDSVLEHEATFQGFGSIPLDVIAQGDNDIFPGTVWAATYGSSNVTVFEPSDISCLQPGDVGYDANADNDGDGFTNQDELDNGTNICSQSSKPTDNDGDFISDLNDPDDDNDFILDVNDAFAIDPNNGSTTNLPILYPFWNNDPGTGMFGLGFTGLMLDPSGNTDYLDQFDTDDMSFGGAAGKATVDQVTGGDAFGNLNTQDYGFQFGINVDSNSNPFTIHSKVESPYFGSGGSQQTPVDFQSYGISFGNGDQDNYLKIVIMNGVLNNDANYGLQVLLEDGGVVTSDTKYDVPNILNSSSLDLYASIDPATNTVQPFYSIDDGQTLNLLGSPITLPASFLDDSDNKGLAVSLISTARTASTPNSFTATWDFIKVYENLDGVLSVIPDVLDFGLTPDINSQRTKLVTINNDGGPTDSAITVTGFNFTGTDASLFSSDVTFPFDINPGTSVIVPIDFDSDQIIGTKNGVLNIVHSGNNSPLALPLIGEITDIFTPIVRINAGGTAVTASDGGPEWEDNTAFVGPSYILSSGSPYSLTGMNYNLRDESIPDYISSTEYIEVMRIQRGNSNEEFPMIFTVPLPNGEYIVNLYIANLYNGTSEPGERVMDINIEGQRRRSDFDPSAEFGHRIAGMLQFNVTLTDGNLQMHIATNIQNPIINAIEILGLKYSELEIQPIADQTNCELEISDFSAIASGGNPADNLTFEITGQPTGIDIEPTNGLIFGVIDETSVTGGPNNDGVFQVTVTVSKPGSLDTSTNFQWTVLDDTEAPVITCPTNIIENVSVGTTETNIIIIEPTATDNCSNTLTYLGIRSDALALTDPYPLGDTSITWTVTDASNNTSSSCIQNISVVIPEFNLDLSVSLQGRVDFSGTYSVILYDLNDLITPAYSFSETSDNLGNLSLSSTISQSNYKVLVKHPMYLQRVITINLTANASETITELLAGDANNDNLVNILDFGILSGSFGLTSSDSGYNSSADFDGNEVINILDFGLLSGNFSTIGETQNN</sequence>
<dbReference type="InterPro" id="IPR011042">
    <property type="entry name" value="6-blade_b-propeller_TolB-like"/>
</dbReference>
<dbReference type="InterPro" id="IPR036439">
    <property type="entry name" value="Dockerin_dom_sf"/>
</dbReference>
<dbReference type="EMBL" id="QGGP01000004">
    <property type="protein sequence ID" value="PWK18651.1"/>
    <property type="molecule type" value="Genomic_DNA"/>
</dbReference>
<organism evidence="4 5">
    <name type="scientific">Xanthomarina spongicola</name>
    <dbReference type="NCBI Taxonomy" id="570520"/>
    <lineage>
        <taxon>Bacteria</taxon>
        <taxon>Pseudomonadati</taxon>
        <taxon>Bacteroidota</taxon>
        <taxon>Flavobacteriia</taxon>
        <taxon>Flavobacteriales</taxon>
        <taxon>Flavobacteriaceae</taxon>
        <taxon>Xanthomarina</taxon>
    </lineage>
</organism>
<dbReference type="InterPro" id="IPR008979">
    <property type="entry name" value="Galactose-bd-like_sf"/>
</dbReference>
<evidence type="ECO:0000256" key="2">
    <source>
        <dbReference type="SAM" id="MobiDB-lite"/>
    </source>
</evidence>
<name>A0A316DKM8_9FLAO</name>